<keyword evidence="1" id="KW-1133">Transmembrane helix</keyword>
<keyword evidence="4" id="KW-0378">Hydrolase</keyword>
<evidence type="ECO:0000313" key="5">
    <source>
        <dbReference type="Proteomes" id="UP000479639"/>
    </source>
</evidence>
<feature type="chain" id="PRO_5029006625" evidence="2">
    <location>
        <begin position="30"/>
        <end position="241"/>
    </location>
</feature>
<name>A0A7C8FXH6_9ACTN</name>
<feature type="transmembrane region" description="Helical" evidence="1">
    <location>
        <begin position="174"/>
        <end position="195"/>
    </location>
</feature>
<dbReference type="GO" id="GO:0004175">
    <property type="term" value="F:endopeptidase activity"/>
    <property type="evidence" value="ECO:0007669"/>
    <property type="project" value="UniProtKB-ARBA"/>
</dbReference>
<reference evidence="4 5" key="1">
    <citation type="submission" date="2019-09" db="EMBL/GenBank/DDBJ databases">
        <title>Whole genome shotgun sequencing (WGS) of Ellagibacter isourolithinifaciens DSM 104140(T) and Adlercreutzia muris DSM 29508(T).</title>
        <authorList>
            <person name="Stoll D.A."/>
            <person name="Danylec N."/>
            <person name="Huch M."/>
        </authorList>
    </citation>
    <scope>NUCLEOTIDE SEQUENCE [LARGE SCALE GENOMIC DNA]</scope>
    <source>
        <strain evidence="4 5">DSM 29508</strain>
    </source>
</reference>
<organism evidence="4 5">
    <name type="scientific">Adlercreutzia muris</name>
    <dbReference type="NCBI Taxonomy" id="1796610"/>
    <lineage>
        <taxon>Bacteria</taxon>
        <taxon>Bacillati</taxon>
        <taxon>Actinomycetota</taxon>
        <taxon>Coriobacteriia</taxon>
        <taxon>Eggerthellales</taxon>
        <taxon>Eggerthellaceae</taxon>
        <taxon>Adlercreutzia</taxon>
    </lineage>
</organism>
<evidence type="ECO:0000313" key="4">
    <source>
        <dbReference type="EMBL" id="KAB1651237.1"/>
    </source>
</evidence>
<feature type="transmembrane region" description="Helical" evidence="1">
    <location>
        <begin position="215"/>
        <end position="233"/>
    </location>
</feature>
<dbReference type="GO" id="GO:0008237">
    <property type="term" value="F:metallopeptidase activity"/>
    <property type="evidence" value="ECO:0007669"/>
    <property type="project" value="UniProtKB-KW"/>
</dbReference>
<feature type="transmembrane region" description="Helical" evidence="1">
    <location>
        <begin position="70"/>
        <end position="88"/>
    </location>
</feature>
<dbReference type="RefSeq" id="WP_151429730.1">
    <property type="nucleotide sequence ID" value="NZ_JANJZI010000007.1"/>
</dbReference>
<feature type="signal peptide" evidence="2">
    <location>
        <begin position="1"/>
        <end position="29"/>
    </location>
</feature>
<keyword evidence="4" id="KW-0482">Metalloprotease</keyword>
<dbReference type="Pfam" id="PF02517">
    <property type="entry name" value="Rce1-like"/>
    <property type="match status" value="1"/>
</dbReference>
<comment type="caution">
    <text evidence="4">The sequence shown here is derived from an EMBL/GenBank/DDBJ whole genome shotgun (WGS) entry which is preliminary data.</text>
</comment>
<dbReference type="GO" id="GO:0006508">
    <property type="term" value="P:proteolysis"/>
    <property type="evidence" value="ECO:0007669"/>
    <property type="project" value="UniProtKB-KW"/>
</dbReference>
<proteinExistence type="predicted"/>
<gene>
    <name evidence="4" type="ORF">F8D48_01835</name>
</gene>
<feature type="transmembrane region" description="Helical" evidence="1">
    <location>
        <begin position="138"/>
        <end position="162"/>
    </location>
</feature>
<dbReference type="InterPro" id="IPR003675">
    <property type="entry name" value="Rce1/LyrA-like_dom"/>
</dbReference>
<evidence type="ECO:0000259" key="3">
    <source>
        <dbReference type="Pfam" id="PF02517"/>
    </source>
</evidence>
<keyword evidence="1" id="KW-0812">Transmembrane</keyword>
<dbReference type="AlphaFoldDB" id="A0A7C8FXH6"/>
<keyword evidence="1" id="KW-0472">Membrane</keyword>
<protein>
    <submittedName>
        <fullName evidence="4">CPBP family intramembrane metalloprotease</fullName>
    </submittedName>
</protein>
<feature type="domain" description="CAAX prenyl protease 2/Lysostaphin resistance protein A-like" evidence="3">
    <location>
        <begin position="56"/>
        <end position="190"/>
    </location>
</feature>
<dbReference type="EMBL" id="WAJS01000004">
    <property type="protein sequence ID" value="KAB1651237.1"/>
    <property type="molecule type" value="Genomic_DNA"/>
</dbReference>
<keyword evidence="4" id="KW-0645">Protease</keyword>
<sequence>MKCLRHNGRPAIVLVLVLLAGACGGLASAAAQVQLELAAGCNGAALPSFSLTGLGDALVVSLEAAVGEELLFRGPLLWGLAAMIPWLARKNMPLARALVRRWGPHGAAVFAVAVSALLFGIAHLLPSPETPLPALSPAVAVQAMLKVVEGTAFGSLMGSLVVNSRWFAARDGAILRSLGFPMLLHAAFDLLYFAPTLGLGLPLPDTYLTGNVLDELGMAASTLLLILAVFVAARSKKARSC</sequence>
<evidence type="ECO:0000256" key="1">
    <source>
        <dbReference type="SAM" id="Phobius"/>
    </source>
</evidence>
<keyword evidence="5" id="KW-1185">Reference proteome</keyword>
<dbReference type="Proteomes" id="UP000479639">
    <property type="component" value="Unassembled WGS sequence"/>
</dbReference>
<accession>A0A7C8FXH6</accession>
<feature type="transmembrane region" description="Helical" evidence="1">
    <location>
        <begin position="108"/>
        <end position="126"/>
    </location>
</feature>
<evidence type="ECO:0000256" key="2">
    <source>
        <dbReference type="SAM" id="SignalP"/>
    </source>
</evidence>
<keyword evidence="2" id="KW-0732">Signal</keyword>
<dbReference type="GO" id="GO:0080120">
    <property type="term" value="P:CAAX-box protein maturation"/>
    <property type="evidence" value="ECO:0007669"/>
    <property type="project" value="UniProtKB-ARBA"/>
</dbReference>
<dbReference type="PROSITE" id="PS51257">
    <property type="entry name" value="PROKAR_LIPOPROTEIN"/>
    <property type="match status" value="1"/>
</dbReference>